<evidence type="ECO:0000313" key="2">
    <source>
        <dbReference type="EMBL" id="CAB4128338.1"/>
    </source>
</evidence>
<sequence length="103" mass="11344">METKVVKSRKKAGGRTIGTPNKTTQQAREAIAMFVDGNAHRLAEWLDEVANGIPEADIKPNPAKAFELFQSVVEYHVPKLARTEITGADEGPIEMVVKWEGVK</sequence>
<feature type="region of interest" description="Disordered" evidence="1">
    <location>
        <begin position="1"/>
        <end position="22"/>
    </location>
</feature>
<evidence type="ECO:0000256" key="1">
    <source>
        <dbReference type="SAM" id="MobiDB-lite"/>
    </source>
</evidence>
<accession>A0A6J5L0N9</accession>
<organism evidence="2">
    <name type="scientific">uncultured Caudovirales phage</name>
    <dbReference type="NCBI Taxonomy" id="2100421"/>
    <lineage>
        <taxon>Viruses</taxon>
        <taxon>Duplodnaviria</taxon>
        <taxon>Heunggongvirae</taxon>
        <taxon>Uroviricota</taxon>
        <taxon>Caudoviricetes</taxon>
        <taxon>Peduoviridae</taxon>
        <taxon>Maltschvirus</taxon>
        <taxon>Maltschvirus maltsch</taxon>
    </lineage>
</organism>
<gene>
    <name evidence="2" type="ORF">UFOVP102_31</name>
</gene>
<dbReference type="EMBL" id="LR796228">
    <property type="protein sequence ID" value="CAB4128338.1"/>
    <property type="molecule type" value="Genomic_DNA"/>
</dbReference>
<name>A0A6J5L0N9_9CAUD</name>
<reference evidence="2" key="1">
    <citation type="submission" date="2020-04" db="EMBL/GenBank/DDBJ databases">
        <authorList>
            <person name="Chiriac C."/>
            <person name="Salcher M."/>
            <person name="Ghai R."/>
            <person name="Kavagutti S V."/>
        </authorList>
    </citation>
    <scope>NUCLEOTIDE SEQUENCE</scope>
</reference>
<proteinExistence type="predicted"/>
<protein>
    <submittedName>
        <fullName evidence="2">Uncharacterized protein</fullName>
    </submittedName>
</protein>
<feature type="compositionally biased region" description="Basic residues" evidence="1">
    <location>
        <begin position="1"/>
        <end position="13"/>
    </location>
</feature>